<evidence type="ECO:0000313" key="1">
    <source>
        <dbReference type="EMBL" id="RAW90821.1"/>
    </source>
</evidence>
<evidence type="ECO:0000313" key="2">
    <source>
        <dbReference type="Proteomes" id="UP000250870"/>
    </source>
</evidence>
<comment type="caution">
    <text evidence="1">The sequence shown here is derived from an EMBL/GenBank/DDBJ whole genome shotgun (WGS) entry which is preliminary data.</text>
</comment>
<dbReference type="EMBL" id="NSCI01000013">
    <property type="protein sequence ID" value="RAW90821.1"/>
    <property type="molecule type" value="Genomic_DNA"/>
</dbReference>
<accession>A0A329VIA7</accession>
<reference evidence="1 2" key="1">
    <citation type="journal article" date="2018" name="Int. J. Syst. Evol. Microbiol.">
        <title>Whole-genome-based revisit of Photorhabdus phylogeny: proposal for the elevation of most Photorhabdus subspecies to the species level and description of one novel species Photorhabdus bodei sp. nov., and one novel subspecies Photorhabdus laumondii subsp. clarkei subsp. nov.</title>
        <authorList>
            <person name="Machado R.A.R."/>
            <person name="Wuthrich D."/>
            <person name="Kuhnert P."/>
            <person name="Arce C.C.M."/>
            <person name="Thonen L."/>
            <person name="Ruiz C."/>
            <person name="Zhang X."/>
            <person name="Robert C.A.M."/>
            <person name="Karimi J."/>
            <person name="Kamali S."/>
            <person name="Ma J."/>
            <person name="Bruggmann R."/>
            <person name="Erb M."/>
        </authorList>
    </citation>
    <scope>NUCLEOTIDE SEQUENCE [LARGE SCALE GENOMIC DNA]</scope>
    <source>
        <strain evidence="1 2">BOJ-47</strain>
    </source>
</reference>
<sequence>MIKSQSVWLVLKQLFIGDIGIINTTFSNTDFDFERFCWEFYLLILVIAKENVALFLEDKYE</sequence>
<name>A0A329VIA7_9GAMM</name>
<gene>
    <name evidence="1" type="ORF">CKY01_11490</name>
</gene>
<dbReference type="AlphaFoldDB" id="A0A329VIA7"/>
<organism evidence="1 2">
    <name type="scientific">Photorhabdus laumondii subsp. clarkei</name>
    <dbReference type="NCBI Taxonomy" id="2029685"/>
    <lineage>
        <taxon>Bacteria</taxon>
        <taxon>Pseudomonadati</taxon>
        <taxon>Pseudomonadota</taxon>
        <taxon>Gammaproteobacteria</taxon>
        <taxon>Enterobacterales</taxon>
        <taxon>Morganellaceae</taxon>
        <taxon>Photorhabdus</taxon>
    </lineage>
</organism>
<dbReference type="Proteomes" id="UP000250870">
    <property type="component" value="Unassembled WGS sequence"/>
</dbReference>
<proteinExistence type="predicted"/>
<protein>
    <submittedName>
        <fullName evidence="1">Uncharacterized protein</fullName>
    </submittedName>
</protein>